<dbReference type="AlphaFoldDB" id="A0A0B7MG62"/>
<name>A0A0B7MG62_9FIRM</name>
<proteinExistence type="inferred from homology"/>
<evidence type="ECO:0000256" key="2">
    <source>
        <dbReference type="ARBA" id="ARBA00022679"/>
    </source>
</evidence>
<evidence type="ECO:0000256" key="1">
    <source>
        <dbReference type="ARBA" id="ARBA00008655"/>
    </source>
</evidence>
<evidence type="ECO:0000256" key="3">
    <source>
        <dbReference type="ARBA" id="ARBA00023315"/>
    </source>
</evidence>
<keyword evidence="4" id="KW-1208">Phospholipid metabolism</keyword>
<dbReference type="SUPFAM" id="SSF69593">
    <property type="entry name" value="Glycerol-3-phosphate (1)-acyltransferase"/>
    <property type="match status" value="1"/>
</dbReference>
<dbReference type="GO" id="GO:0016020">
    <property type="term" value="C:membrane"/>
    <property type="evidence" value="ECO:0007669"/>
    <property type="project" value="InterPro"/>
</dbReference>
<accession>A0A0B7MG62</accession>
<keyword evidence="7" id="KW-1185">Reference proteome</keyword>
<dbReference type="Pfam" id="PF01553">
    <property type="entry name" value="Acyltransferase"/>
    <property type="match status" value="1"/>
</dbReference>
<dbReference type="NCBIfam" id="TIGR00530">
    <property type="entry name" value="AGP_acyltrn"/>
    <property type="match status" value="1"/>
</dbReference>
<dbReference type="PANTHER" id="PTHR10434:SF11">
    <property type="entry name" value="1-ACYL-SN-GLYCEROL-3-PHOSPHATE ACYLTRANSFERASE"/>
    <property type="match status" value="1"/>
</dbReference>
<dbReference type="CDD" id="cd07989">
    <property type="entry name" value="LPLAT_AGPAT-like"/>
    <property type="match status" value="1"/>
</dbReference>
<dbReference type="SMART" id="SM00563">
    <property type="entry name" value="PlsC"/>
    <property type="match status" value="1"/>
</dbReference>
<dbReference type="EC" id="2.3.1.51" evidence="4"/>
<dbReference type="RefSeq" id="WP_044665105.1">
    <property type="nucleotide sequence ID" value="NZ_CDRZ01000232.1"/>
</dbReference>
<dbReference type="OrthoDB" id="9803035at2"/>
<protein>
    <recommendedName>
        <fullName evidence="4">1-acyl-sn-glycerol-3-phosphate acyltransferase</fullName>
        <ecNumber evidence="4">2.3.1.51</ecNumber>
    </recommendedName>
</protein>
<evidence type="ECO:0000259" key="5">
    <source>
        <dbReference type="SMART" id="SM00563"/>
    </source>
</evidence>
<keyword evidence="2 4" id="KW-0808">Transferase</keyword>
<dbReference type="InterPro" id="IPR002123">
    <property type="entry name" value="Plipid/glycerol_acylTrfase"/>
</dbReference>
<keyword evidence="4" id="KW-0594">Phospholipid biosynthesis</keyword>
<dbReference type="EMBL" id="CDRZ01000232">
    <property type="protein sequence ID" value="CEO89065.1"/>
    <property type="molecule type" value="Genomic_DNA"/>
</dbReference>
<keyword evidence="4" id="KW-0444">Lipid biosynthesis</keyword>
<evidence type="ECO:0000313" key="7">
    <source>
        <dbReference type="Proteomes" id="UP000046155"/>
    </source>
</evidence>
<sequence>MFYRFCRSLFRFFFGVFCGWEVFGAENLPQKGPVLVIANHFSYWDPVVVGSALGRQVHFMAKSNLFSYPVLGFLISKLGAFPVDRQRIDRTSLKRALSLLDEGKIVCIFPEGTRSKTGALLPPLPGAAFLVRKAGVSVCPVALQRKKRIFGNNLFPCYHVHVGATFSVNKPGRRDLQADADLMMAKIKELLEDSI</sequence>
<dbReference type="Proteomes" id="UP000046155">
    <property type="component" value="Unassembled WGS sequence"/>
</dbReference>
<dbReference type="GO" id="GO:0006654">
    <property type="term" value="P:phosphatidic acid biosynthetic process"/>
    <property type="evidence" value="ECO:0007669"/>
    <property type="project" value="TreeGrafter"/>
</dbReference>
<gene>
    <name evidence="6" type="primary">PlsC</name>
    <name evidence="6" type="ORF">SSCH_360002</name>
</gene>
<keyword evidence="4" id="KW-0443">Lipid metabolism</keyword>
<feature type="domain" description="Phospholipid/glycerol acyltransferase" evidence="5">
    <location>
        <begin position="34"/>
        <end position="146"/>
    </location>
</feature>
<dbReference type="InterPro" id="IPR004552">
    <property type="entry name" value="AGP_acyltrans"/>
</dbReference>
<comment type="domain">
    <text evidence="4">The HXXXXD motif is essential for acyltransferase activity and may constitute the binding site for the phosphate moiety of the glycerol-3-phosphate.</text>
</comment>
<dbReference type="GO" id="GO:0003841">
    <property type="term" value="F:1-acylglycerol-3-phosphate O-acyltransferase activity"/>
    <property type="evidence" value="ECO:0007669"/>
    <property type="project" value="UniProtKB-UniRule"/>
</dbReference>
<keyword evidence="3 4" id="KW-0012">Acyltransferase</keyword>
<reference evidence="7" key="1">
    <citation type="submission" date="2015-01" db="EMBL/GenBank/DDBJ databases">
        <authorList>
            <person name="Manzoor Shahid"/>
            <person name="Zubair Saima"/>
        </authorList>
    </citation>
    <scope>NUCLEOTIDE SEQUENCE [LARGE SCALE GENOMIC DNA]</scope>
    <source>
        <strain evidence="7">Sp3</strain>
    </source>
</reference>
<evidence type="ECO:0000313" key="6">
    <source>
        <dbReference type="EMBL" id="CEO89065.1"/>
    </source>
</evidence>
<comment type="catalytic activity">
    <reaction evidence="4">
        <text>a 1-acyl-sn-glycero-3-phosphate + an acyl-CoA = a 1,2-diacyl-sn-glycero-3-phosphate + CoA</text>
        <dbReference type="Rhea" id="RHEA:19709"/>
        <dbReference type="ChEBI" id="CHEBI:57287"/>
        <dbReference type="ChEBI" id="CHEBI:57970"/>
        <dbReference type="ChEBI" id="CHEBI:58342"/>
        <dbReference type="ChEBI" id="CHEBI:58608"/>
        <dbReference type="EC" id="2.3.1.51"/>
    </reaction>
</comment>
<comment type="similarity">
    <text evidence="1 4">Belongs to the 1-acyl-sn-glycerol-3-phosphate acyltransferase family.</text>
</comment>
<dbReference type="PANTHER" id="PTHR10434">
    <property type="entry name" value="1-ACYL-SN-GLYCEROL-3-PHOSPHATE ACYLTRANSFERASE"/>
    <property type="match status" value="1"/>
</dbReference>
<evidence type="ECO:0000256" key="4">
    <source>
        <dbReference type="RuleBase" id="RU361267"/>
    </source>
</evidence>
<organism evidence="6 7">
    <name type="scientific">Syntrophaceticus schinkii</name>
    <dbReference type="NCBI Taxonomy" id="499207"/>
    <lineage>
        <taxon>Bacteria</taxon>
        <taxon>Bacillati</taxon>
        <taxon>Bacillota</taxon>
        <taxon>Clostridia</taxon>
        <taxon>Thermoanaerobacterales</taxon>
        <taxon>Thermoanaerobacterales Family III. Incertae Sedis</taxon>
        <taxon>Syntrophaceticus</taxon>
    </lineage>
</organism>